<proteinExistence type="predicted"/>
<dbReference type="RefSeq" id="WP_347921573.1">
    <property type="nucleotide sequence ID" value="NZ_JBDXMX010000007.1"/>
</dbReference>
<keyword evidence="2" id="KW-1185">Reference proteome</keyword>
<evidence type="ECO:0000313" key="1">
    <source>
        <dbReference type="EMBL" id="MEO9248879.1"/>
    </source>
</evidence>
<organism evidence="1 2">
    <name type="scientific">Citricoccus nitrophenolicus</name>
    <dbReference type="NCBI Taxonomy" id="863575"/>
    <lineage>
        <taxon>Bacteria</taxon>
        <taxon>Bacillati</taxon>
        <taxon>Actinomycetota</taxon>
        <taxon>Actinomycetes</taxon>
        <taxon>Micrococcales</taxon>
        <taxon>Micrococcaceae</taxon>
        <taxon>Citricoccus</taxon>
    </lineage>
</organism>
<dbReference type="Proteomes" id="UP001484097">
    <property type="component" value="Unassembled WGS sequence"/>
</dbReference>
<name>A0ABV0IL42_9MICC</name>
<reference evidence="1 2" key="1">
    <citation type="submission" date="2024-05" db="EMBL/GenBank/DDBJ databases">
        <authorList>
            <person name="Yi C."/>
        </authorList>
    </citation>
    <scope>NUCLEOTIDE SEQUENCE [LARGE SCALE GENOMIC DNA]</scope>
    <source>
        <strain evidence="1 2">XS13</strain>
    </source>
</reference>
<comment type="caution">
    <text evidence="1">The sequence shown here is derived from an EMBL/GenBank/DDBJ whole genome shotgun (WGS) entry which is preliminary data.</text>
</comment>
<accession>A0ABV0IL42</accession>
<sequence length="71" mass="8203">MRTDLAQDEGRGPRRTFDELVDTVQDRKALEARERDLVVRARVEGMPWSSIALALGITKQAAHRRYRRDVP</sequence>
<dbReference type="InterPro" id="IPR036388">
    <property type="entry name" value="WH-like_DNA-bd_sf"/>
</dbReference>
<dbReference type="EMBL" id="JBDXMX010000007">
    <property type="protein sequence ID" value="MEO9248879.1"/>
    <property type="molecule type" value="Genomic_DNA"/>
</dbReference>
<gene>
    <name evidence="1" type="ORF">ABDK96_14440</name>
</gene>
<evidence type="ECO:0000313" key="2">
    <source>
        <dbReference type="Proteomes" id="UP001484097"/>
    </source>
</evidence>
<protein>
    <submittedName>
        <fullName evidence="1">AsnC family protein</fullName>
    </submittedName>
</protein>
<dbReference type="Gene3D" id="1.10.10.10">
    <property type="entry name" value="Winged helix-like DNA-binding domain superfamily/Winged helix DNA-binding domain"/>
    <property type="match status" value="1"/>
</dbReference>